<dbReference type="AlphaFoldDB" id="A0A7M6DNR7"/>
<dbReference type="EnsemblMetazoa" id="CLYHEMT018689.1">
    <property type="protein sequence ID" value="CLYHEMP018689.1"/>
    <property type="gene ID" value="CLYHEMG018689"/>
</dbReference>
<keyword evidence="5" id="KW-1185">Reference proteome</keyword>
<dbReference type="Pfam" id="PF09736">
    <property type="entry name" value="Bud13"/>
    <property type="match status" value="1"/>
</dbReference>
<feature type="compositionally biased region" description="Basic and acidic residues" evidence="3">
    <location>
        <begin position="191"/>
        <end position="203"/>
    </location>
</feature>
<dbReference type="PANTHER" id="PTHR31809">
    <property type="entry name" value="BUD13 HOMOLOG"/>
    <property type="match status" value="1"/>
</dbReference>
<proteinExistence type="inferred from homology"/>
<feature type="compositionally biased region" description="Basic and acidic residues" evidence="3">
    <location>
        <begin position="230"/>
        <end position="269"/>
    </location>
</feature>
<dbReference type="InterPro" id="IPR018609">
    <property type="entry name" value="Bud13"/>
</dbReference>
<dbReference type="PANTHER" id="PTHR31809:SF0">
    <property type="entry name" value="BUD13 HOMOLOG"/>
    <property type="match status" value="1"/>
</dbReference>
<feature type="region of interest" description="Disordered" evidence="3">
    <location>
        <begin position="351"/>
        <end position="380"/>
    </location>
</feature>
<reference evidence="4" key="1">
    <citation type="submission" date="2021-01" db="UniProtKB">
        <authorList>
            <consortium name="EnsemblMetazoa"/>
        </authorList>
    </citation>
    <scope>IDENTIFICATION</scope>
</reference>
<comment type="similarity">
    <text evidence="1">Belongs to the CWC26 family.</text>
</comment>
<protein>
    <recommendedName>
        <fullName evidence="2">BUD13 homolog</fullName>
    </recommendedName>
</protein>
<feature type="region of interest" description="Disordered" evidence="3">
    <location>
        <begin position="90"/>
        <end position="269"/>
    </location>
</feature>
<dbReference type="OrthoDB" id="6022at2759"/>
<organism evidence="4 5">
    <name type="scientific">Clytia hemisphaerica</name>
    <dbReference type="NCBI Taxonomy" id="252671"/>
    <lineage>
        <taxon>Eukaryota</taxon>
        <taxon>Metazoa</taxon>
        <taxon>Cnidaria</taxon>
        <taxon>Hydrozoa</taxon>
        <taxon>Hydroidolina</taxon>
        <taxon>Leptothecata</taxon>
        <taxon>Obeliida</taxon>
        <taxon>Clytiidae</taxon>
        <taxon>Clytia</taxon>
    </lineage>
</organism>
<evidence type="ECO:0000313" key="4">
    <source>
        <dbReference type="EnsemblMetazoa" id="CLYHEMP018689.1"/>
    </source>
</evidence>
<dbReference type="Proteomes" id="UP000594262">
    <property type="component" value="Unplaced"/>
</dbReference>
<feature type="compositionally biased region" description="Basic and acidic residues" evidence="3">
    <location>
        <begin position="211"/>
        <end position="221"/>
    </location>
</feature>
<dbReference type="GO" id="GO:0005684">
    <property type="term" value="C:U2-type spliceosomal complex"/>
    <property type="evidence" value="ECO:0007669"/>
    <property type="project" value="TreeGrafter"/>
</dbReference>
<dbReference type="GO" id="GO:0070274">
    <property type="term" value="C:RES complex"/>
    <property type="evidence" value="ECO:0007669"/>
    <property type="project" value="TreeGrafter"/>
</dbReference>
<dbReference type="RefSeq" id="XP_066916118.1">
    <property type="nucleotide sequence ID" value="XM_067060017.1"/>
</dbReference>
<name>A0A7M6DNR7_9CNID</name>
<dbReference type="GO" id="GO:0000398">
    <property type="term" value="P:mRNA splicing, via spliceosome"/>
    <property type="evidence" value="ECO:0007669"/>
    <property type="project" value="TreeGrafter"/>
</dbReference>
<evidence type="ECO:0000313" key="5">
    <source>
        <dbReference type="Proteomes" id="UP000594262"/>
    </source>
</evidence>
<dbReference type="GeneID" id="136803298"/>
<dbReference type="GO" id="GO:0003723">
    <property type="term" value="F:RNA binding"/>
    <property type="evidence" value="ECO:0007669"/>
    <property type="project" value="TreeGrafter"/>
</dbReference>
<evidence type="ECO:0000256" key="2">
    <source>
        <dbReference type="ARBA" id="ARBA00014454"/>
    </source>
</evidence>
<sequence>MATSKLDYLKKYMDADSQNGTDKVKKKKKKHGGKKLHNIKVFDAQADYKSFDKDDTHDEQFDLIEEKPVLFAEDGATIFTKEYEEKELKKKTNWKTVESNKNTNKKRHDSSGDDLSPPRAAPRRKRHDSDASDMSPPRNRKKRHDSSGSDISPVRKNQPRRKRHDSSGSDFSPVRTKQDDDSDLSPQRMQARSDSDFSPERPSSKKNSKGKRSEIKPEIVKKAGLQSASELRKENEMRRLQEKEKFKKLDKETSGRGAETVHRDRSSGKKIDVKLEALKKRREEEQKFEEREKHAVWGRGVAQEKEHAKKLEDALHEISKPLARYKDDKDLDSLLKAQDREGDPMAAYMAKKKAKPLKNQPSKPTYKGPKPAPNRFNIMPGFRYDGVDRSNGFEKERFATINKMKTFKEAKHKWSVEDM</sequence>
<evidence type="ECO:0000256" key="1">
    <source>
        <dbReference type="ARBA" id="ARBA00011069"/>
    </source>
</evidence>
<dbReference type="InterPro" id="IPR051112">
    <property type="entry name" value="CWC26_splicing_factor"/>
</dbReference>
<evidence type="ECO:0000256" key="3">
    <source>
        <dbReference type="SAM" id="MobiDB-lite"/>
    </source>
</evidence>
<accession>A0A7M6DNR7</accession>